<dbReference type="PANTHER" id="PTHR36115">
    <property type="entry name" value="PROLINE-RICH ANTIGEN HOMOLOG-RELATED"/>
    <property type="match status" value="1"/>
</dbReference>
<evidence type="ECO:0000256" key="7">
    <source>
        <dbReference type="SAM" id="Phobius"/>
    </source>
</evidence>
<comment type="subcellular location">
    <subcellularLocation>
        <location evidence="1">Cell membrane</location>
        <topology evidence="1">Multi-pass membrane protein</topology>
    </subcellularLocation>
</comment>
<organism evidence="10 11">
    <name type="scientific">Allocatelliglobosispora scoriae</name>
    <dbReference type="NCBI Taxonomy" id="643052"/>
    <lineage>
        <taxon>Bacteria</taxon>
        <taxon>Bacillati</taxon>
        <taxon>Actinomycetota</taxon>
        <taxon>Actinomycetes</taxon>
        <taxon>Micromonosporales</taxon>
        <taxon>Micromonosporaceae</taxon>
        <taxon>Allocatelliglobosispora</taxon>
    </lineage>
</organism>
<feature type="transmembrane region" description="Helical" evidence="7">
    <location>
        <begin position="158"/>
        <end position="176"/>
    </location>
</feature>
<dbReference type="Proteomes" id="UP000587527">
    <property type="component" value="Unassembled WGS sequence"/>
</dbReference>
<dbReference type="InterPro" id="IPR018929">
    <property type="entry name" value="DUF2510"/>
</dbReference>
<feature type="domain" description="DUF2510" evidence="9">
    <location>
        <begin position="11"/>
        <end position="42"/>
    </location>
</feature>
<dbReference type="InterPro" id="IPR051791">
    <property type="entry name" value="Pra-immunoreactive"/>
</dbReference>
<dbReference type="GO" id="GO:0005886">
    <property type="term" value="C:plasma membrane"/>
    <property type="evidence" value="ECO:0007669"/>
    <property type="project" value="UniProtKB-SubCell"/>
</dbReference>
<keyword evidence="11" id="KW-1185">Reference proteome</keyword>
<evidence type="ECO:0000313" key="11">
    <source>
        <dbReference type="Proteomes" id="UP000587527"/>
    </source>
</evidence>
<feature type="transmembrane region" description="Helical" evidence="7">
    <location>
        <begin position="107"/>
        <end position="129"/>
    </location>
</feature>
<evidence type="ECO:0000256" key="5">
    <source>
        <dbReference type="ARBA" id="ARBA00023136"/>
    </source>
</evidence>
<evidence type="ECO:0000256" key="1">
    <source>
        <dbReference type="ARBA" id="ARBA00004651"/>
    </source>
</evidence>
<feature type="region of interest" description="Disordered" evidence="6">
    <location>
        <begin position="1"/>
        <end position="42"/>
    </location>
</feature>
<evidence type="ECO:0000256" key="6">
    <source>
        <dbReference type="SAM" id="MobiDB-lite"/>
    </source>
</evidence>
<evidence type="ECO:0000256" key="2">
    <source>
        <dbReference type="ARBA" id="ARBA00022475"/>
    </source>
</evidence>
<dbReference type="Pfam" id="PF10708">
    <property type="entry name" value="DUF2510"/>
    <property type="match status" value="1"/>
</dbReference>
<keyword evidence="2" id="KW-1003">Cell membrane</keyword>
<feature type="transmembrane region" description="Helical" evidence="7">
    <location>
        <begin position="222"/>
        <end position="244"/>
    </location>
</feature>
<feature type="domain" description="RDD" evidence="8">
    <location>
        <begin position="97"/>
        <end position="258"/>
    </location>
</feature>
<protein>
    <submittedName>
        <fullName evidence="10">Putative RDD family membrane protein YckC</fullName>
    </submittedName>
</protein>
<evidence type="ECO:0000259" key="9">
    <source>
        <dbReference type="Pfam" id="PF10708"/>
    </source>
</evidence>
<accession>A0A841BVC8</accession>
<evidence type="ECO:0000256" key="4">
    <source>
        <dbReference type="ARBA" id="ARBA00022989"/>
    </source>
</evidence>
<evidence type="ECO:0000259" key="8">
    <source>
        <dbReference type="Pfam" id="PF06271"/>
    </source>
</evidence>
<dbReference type="InterPro" id="IPR010432">
    <property type="entry name" value="RDD"/>
</dbReference>
<reference evidence="10 11" key="1">
    <citation type="submission" date="2020-08" db="EMBL/GenBank/DDBJ databases">
        <title>Sequencing the genomes of 1000 actinobacteria strains.</title>
        <authorList>
            <person name="Klenk H.-P."/>
        </authorList>
    </citation>
    <scope>NUCLEOTIDE SEQUENCE [LARGE SCALE GENOMIC DNA]</scope>
    <source>
        <strain evidence="10 11">DSM 45362</strain>
    </source>
</reference>
<gene>
    <name evidence="10" type="ORF">F4553_004099</name>
</gene>
<keyword evidence="5 7" id="KW-0472">Membrane</keyword>
<dbReference type="Pfam" id="PF06271">
    <property type="entry name" value="RDD"/>
    <property type="match status" value="1"/>
</dbReference>
<dbReference type="AlphaFoldDB" id="A0A841BVC8"/>
<name>A0A841BVC8_9ACTN</name>
<keyword evidence="3 7" id="KW-0812">Transmembrane</keyword>
<comment type="caution">
    <text evidence="10">The sequence shown here is derived from an EMBL/GenBank/DDBJ whole genome shotgun (WGS) entry which is preliminary data.</text>
</comment>
<evidence type="ECO:0000313" key="10">
    <source>
        <dbReference type="EMBL" id="MBB5870720.1"/>
    </source>
</evidence>
<dbReference type="RefSeq" id="WP_184838298.1">
    <property type="nucleotide sequence ID" value="NZ_JACHMN010000002.1"/>
</dbReference>
<sequence length="279" mass="31140">MTAQSSGSVPPGWYPDPAEPSVTRYWDGEGWRVETPAEPEPPVVVAPPVPAAYQGPQAQAPYSHIGPPGSVKRPVNWPADWPFPPPGRVTPFGRSLATPGRRIAARLLDVAILTVITVALNAWFVVLWWREALPWFNTMTAEAEAGRSPWEVEQPDRMVWLLYAMLLVTTLAWFAYEVPSTANTGRTLGKRIMRIQVIPIEGEGQLTMGRAFRRWNPMGTSFLLFSCCGPFAFVIPVLDVIFIATDRYLHQALHDRSAQTYVVNDPPRVPDSKKEELQP</sequence>
<proteinExistence type="predicted"/>
<keyword evidence="4 7" id="KW-1133">Transmembrane helix</keyword>
<evidence type="ECO:0000256" key="3">
    <source>
        <dbReference type="ARBA" id="ARBA00022692"/>
    </source>
</evidence>
<dbReference type="EMBL" id="JACHMN010000002">
    <property type="protein sequence ID" value="MBB5870720.1"/>
    <property type="molecule type" value="Genomic_DNA"/>
</dbReference>